<keyword evidence="1" id="KW-0472">Membrane</keyword>
<evidence type="ECO:0000313" key="2">
    <source>
        <dbReference type="EMBL" id="KRM02393.1"/>
    </source>
</evidence>
<accession>A0A0R1VGN5</accession>
<reference evidence="2 3" key="1">
    <citation type="journal article" date="2015" name="Genome Announc.">
        <title>Expanding the biotechnology potential of lactobacilli through comparative genomics of 213 strains and associated genera.</title>
        <authorList>
            <person name="Sun Z."/>
            <person name="Harris H.M."/>
            <person name="McCann A."/>
            <person name="Guo C."/>
            <person name="Argimon S."/>
            <person name="Zhang W."/>
            <person name="Yang X."/>
            <person name="Jeffery I.B."/>
            <person name="Cooney J.C."/>
            <person name="Kagawa T.F."/>
            <person name="Liu W."/>
            <person name="Song Y."/>
            <person name="Salvetti E."/>
            <person name="Wrobel A."/>
            <person name="Rasinkangas P."/>
            <person name="Parkhill J."/>
            <person name="Rea M.C."/>
            <person name="O'Sullivan O."/>
            <person name="Ritari J."/>
            <person name="Douillard F.P."/>
            <person name="Paul Ross R."/>
            <person name="Yang R."/>
            <person name="Briner A.E."/>
            <person name="Felis G.E."/>
            <person name="de Vos W.M."/>
            <person name="Barrangou R."/>
            <person name="Klaenhammer T.R."/>
            <person name="Caufield P.W."/>
            <person name="Cui Y."/>
            <person name="Zhang H."/>
            <person name="O'Toole P.W."/>
        </authorList>
    </citation>
    <scope>NUCLEOTIDE SEQUENCE [LARGE SCALE GENOMIC DNA]</scope>
    <source>
        <strain evidence="2 3">DSM 16045</strain>
    </source>
</reference>
<keyword evidence="1" id="KW-1133">Transmembrane helix</keyword>
<evidence type="ECO:0008006" key="4">
    <source>
        <dbReference type="Google" id="ProtNLM"/>
    </source>
</evidence>
<comment type="caution">
    <text evidence="2">The sequence shown here is derived from an EMBL/GenBank/DDBJ whole genome shotgun (WGS) entry which is preliminary data.</text>
</comment>
<gene>
    <name evidence="2" type="ORF">FC60_GL000213</name>
</gene>
<organism evidence="2 3">
    <name type="scientific">Limosilactobacillus gastricus DSM 16045</name>
    <dbReference type="NCBI Taxonomy" id="1423749"/>
    <lineage>
        <taxon>Bacteria</taxon>
        <taxon>Bacillati</taxon>
        <taxon>Bacillota</taxon>
        <taxon>Bacilli</taxon>
        <taxon>Lactobacillales</taxon>
        <taxon>Lactobacillaceae</taxon>
        <taxon>Limosilactobacillus</taxon>
    </lineage>
</organism>
<dbReference type="Proteomes" id="UP000051739">
    <property type="component" value="Unassembled WGS sequence"/>
</dbReference>
<dbReference type="EMBL" id="AZFN01000011">
    <property type="protein sequence ID" value="KRM02393.1"/>
    <property type="molecule type" value="Genomic_DNA"/>
</dbReference>
<feature type="transmembrane region" description="Helical" evidence="1">
    <location>
        <begin position="93"/>
        <end position="118"/>
    </location>
</feature>
<feature type="transmembrane region" description="Helical" evidence="1">
    <location>
        <begin position="14"/>
        <end position="34"/>
    </location>
</feature>
<keyword evidence="1" id="KW-0812">Transmembrane</keyword>
<feature type="transmembrane region" description="Helical" evidence="1">
    <location>
        <begin position="63"/>
        <end position="81"/>
    </location>
</feature>
<protein>
    <recommendedName>
        <fullName evidence="4">Prepilin type IV endopeptidase peptidase domain-containing protein</fullName>
    </recommendedName>
</protein>
<sequence length="141" mass="16234">MIELILTAWYLSKFQIYGAIPTLIILTTITIITTTDWYEQWINPVFLCGFLPFRSVMLADSHWFIYLIEVSLILFLLGMNYHQKLGFGDTAYLIIILFSVGLTATCWIILCACLLILLTSRYQTKSLPFIPYLNLGLILII</sequence>
<evidence type="ECO:0000256" key="1">
    <source>
        <dbReference type="SAM" id="Phobius"/>
    </source>
</evidence>
<proteinExistence type="predicted"/>
<dbReference type="PATRIC" id="fig|1423749.3.peg.213"/>
<evidence type="ECO:0000313" key="3">
    <source>
        <dbReference type="Proteomes" id="UP000051739"/>
    </source>
</evidence>
<name>A0A0R1VGN5_9LACO</name>
<dbReference type="AlphaFoldDB" id="A0A0R1VGN5"/>
<keyword evidence="3" id="KW-1185">Reference proteome</keyword>